<accession>A0A4C1WM26</accession>
<feature type="region of interest" description="Disordered" evidence="1">
    <location>
        <begin position="35"/>
        <end position="55"/>
    </location>
</feature>
<reference evidence="2 3" key="1">
    <citation type="journal article" date="2019" name="Commun. Biol.">
        <title>The bagworm genome reveals a unique fibroin gene that provides high tensile strength.</title>
        <authorList>
            <person name="Kono N."/>
            <person name="Nakamura H."/>
            <person name="Ohtoshi R."/>
            <person name="Tomita M."/>
            <person name="Numata K."/>
            <person name="Arakawa K."/>
        </authorList>
    </citation>
    <scope>NUCLEOTIDE SEQUENCE [LARGE SCALE GENOMIC DNA]</scope>
</reference>
<gene>
    <name evidence="2" type="ORF">EVAR_97999_1</name>
</gene>
<dbReference type="AlphaFoldDB" id="A0A4C1WM26"/>
<organism evidence="2 3">
    <name type="scientific">Eumeta variegata</name>
    <name type="common">Bagworm moth</name>
    <name type="synonym">Eumeta japonica</name>
    <dbReference type="NCBI Taxonomy" id="151549"/>
    <lineage>
        <taxon>Eukaryota</taxon>
        <taxon>Metazoa</taxon>
        <taxon>Ecdysozoa</taxon>
        <taxon>Arthropoda</taxon>
        <taxon>Hexapoda</taxon>
        <taxon>Insecta</taxon>
        <taxon>Pterygota</taxon>
        <taxon>Neoptera</taxon>
        <taxon>Endopterygota</taxon>
        <taxon>Lepidoptera</taxon>
        <taxon>Glossata</taxon>
        <taxon>Ditrysia</taxon>
        <taxon>Tineoidea</taxon>
        <taxon>Psychidae</taxon>
        <taxon>Oiketicinae</taxon>
        <taxon>Eumeta</taxon>
    </lineage>
</organism>
<name>A0A4C1WM26_EUMVA</name>
<sequence>MLFVRCPKLNYDLKHVAQVVVYKGKRTTETATLTTTAGPAHTCRPTPSERSPGPMQKCLDDFPKLVAKARLESAPPNYKKEAVQQSRYRRRQHRSIEHATERLRIMALGSPHRTYSTRRRARTCPGHPVKSNRLFSIVALRTLRLRNLFQLNNVI</sequence>
<evidence type="ECO:0000256" key="1">
    <source>
        <dbReference type="SAM" id="MobiDB-lite"/>
    </source>
</evidence>
<keyword evidence="3" id="KW-1185">Reference proteome</keyword>
<proteinExistence type="predicted"/>
<comment type="caution">
    <text evidence="2">The sequence shown here is derived from an EMBL/GenBank/DDBJ whole genome shotgun (WGS) entry which is preliminary data.</text>
</comment>
<dbReference type="EMBL" id="BGZK01000576">
    <property type="protein sequence ID" value="GBP51175.1"/>
    <property type="molecule type" value="Genomic_DNA"/>
</dbReference>
<protein>
    <submittedName>
        <fullName evidence="2">Uncharacterized protein</fullName>
    </submittedName>
</protein>
<evidence type="ECO:0000313" key="2">
    <source>
        <dbReference type="EMBL" id="GBP51175.1"/>
    </source>
</evidence>
<evidence type="ECO:0000313" key="3">
    <source>
        <dbReference type="Proteomes" id="UP000299102"/>
    </source>
</evidence>
<dbReference type="Proteomes" id="UP000299102">
    <property type="component" value="Unassembled WGS sequence"/>
</dbReference>